<dbReference type="EC" id="2.4.-.-" evidence="4"/>
<feature type="domain" description="Glycosyltransferase 2-like" evidence="3">
    <location>
        <begin position="11"/>
        <end position="177"/>
    </location>
</feature>
<evidence type="ECO:0000313" key="5">
    <source>
        <dbReference type="Proteomes" id="UP000176244"/>
    </source>
</evidence>
<comment type="caution">
    <text evidence="4">The sequence shown here is derived from an EMBL/GenBank/DDBJ whole genome shotgun (WGS) entry which is preliminary data.</text>
</comment>
<organism evidence="4 5">
    <name type="scientific">Acetobacterium wieringae</name>
    <dbReference type="NCBI Taxonomy" id="52694"/>
    <lineage>
        <taxon>Bacteria</taxon>
        <taxon>Bacillati</taxon>
        <taxon>Bacillota</taxon>
        <taxon>Clostridia</taxon>
        <taxon>Eubacteriales</taxon>
        <taxon>Eubacteriaceae</taxon>
        <taxon>Acetobacterium</taxon>
    </lineage>
</organism>
<protein>
    <submittedName>
        <fullName evidence="4">Putative glycosyltransferase EpsJ</fullName>
        <ecNumber evidence="4">2.4.-.-</ecNumber>
    </submittedName>
</protein>
<dbReference type="GO" id="GO:0016757">
    <property type="term" value="F:glycosyltransferase activity"/>
    <property type="evidence" value="ECO:0007669"/>
    <property type="project" value="UniProtKB-KW"/>
</dbReference>
<dbReference type="PANTHER" id="PTHR22916:SF51">
    <property type="entry name" value="GLYCOSYLTRANSFERASE EPSH-RELATED"/>
    <property type="match status" value="1"/>
</dbReference>
<dbReference type="InterPro" id="IPR001173">
    <property type="entry name" value="Glyco_trans_2-like"/>
</dbReference>
<dbReference type="STRING" id="52694.ACWI_12600"/>
<evidence type="ECO:0000256" key="2">
    <source>
        <dbReference type="ARBA" id="ARBA00022679"/>
    </source>
</evidence>
<dbReference type="Pfam" id="PF00535">
    <property type="entry name" value="Glycos_transf_2"/>
    <property type="match status" value="1"/>
</dbReference>
<accession>A0A1F2PKX8</accession>
<dbReference type="PANTHER" id="PTHR22916">
    <property type="entry name" value="GLYCOSYLTRANSFERASE"/>
    <property type="match status" value="1"/>
</dbReference>
<keyword evidence="1 4" id="KW-0328">Glycosyltransferase</keyword>
<dbReference type="RefSeq" id="WP_070370587.1">
    <property type="nucleotide sequence ID" value="NZ_LKEU01000024.1"/>
</dbReference>
<evidence type="ECO:0000256" key="1">
    <source>
        <dbReference type="ARBA" id="ARBA00022676"/>
    </source>
</evidence>
<dbReference type="CDD" id="cd00761">
    <property type="entry name" value="Glyco_tranf_GTA_type"/>
    <property type="match status" value="1"/>
</dbReference>
<evidence type="ECO:0000313" key="4">
    <source>
        <dbReference type="EMBL" id="OFV71346.1"/>
    </source>
</evidence>
<gene>
    <name evidence="4" type="primary">epsJ_2</name>
    <name evidence="4" type="ORF">ACWI_12600</name>
</gene>
<dbReference type="AlphaFoldDB" id="A0A1F2PKX8"/>
<dbReference type="Gene3D" id="3.90.550.10">
    <property type="entry name" value="Spore Coat Polysaccharide Biosynthesis Protein SpsA, Chain A"/>
    <property type="match status" value="1"/>
</dbReference>
<dbReference type="SUPFAM" id="SSF53448">
    <property type="entry name" value="Nucleotide-diphospho-sugar transferases"/>
    <property type="match status" value="1"/>
</dbReference>
<proteinExistence type="predicted"/>
<reference evidence="4 5" key="1">
    <citation type="submission" date="2015-09" db="EMBL/GenBank/DDBJ databases">
        <title>Genome sequence of Acetobacterium wieringae DSM 1911.</title>
        <authorList>
            <person name="Poehlein A."/>
            <person name="Bengelsdorf F.R."/>
            <person name="Schiel-Bengelsdorf B."/>
            <person name="Duerre P."/>
            <person name="Daniel R."/>
        </authorList>
    </citation>
    <scope>NUCLEOTIDE SEQUENCE [LARGE SCALE GENOMIC DNA]</scope>
    <source>
        <strain evidence="4 5">DSM 1911</strain>
    </source>
</reference>
<evidence type="ECO:0000259" key="3">
    <source>
        <dbReference type="Pfam" id="PF00535"/>
    </source>
</evidence>
<dbReference type="EMBL" id="LKEU01000024">
    <property type="protein sequence ID" value="OFV71346.1"/>
    <property type="molecule type" value="Genomic_DNA"/>
</dbReference>
<sequence>MLGNDMCDLISVIVPVYKVEKYLERCVDSILKQTYINIEVILVDDGSPDLSGDICDQYKMKDSRIKVIHKENGGLSDARNVGIEMASGKYLTFIDSDDWIDIHYIYKLYTLLKSTNSEIAVCDFLRTSNEKNQFDNTDIEIREFSNIEALEQLNGELNVQMVIACAKLYNSALFQKIRFPIGKLHEDEFTTYRLIYNSPKTVLTTERLYYYWQRDDSITGTKFNLRSKLDAIEAIEERALFFERIGQPELKAKTIKDLFYVYKNTNDSVKGLEKNEQTELFREKKRILKFRLRETNQKICFRILYELYFISPKATAYILDKLNKFKHLLRK</sequence>
<name>A0A1F2PKX8_9FIRM</name>
<dbReference type="Proteomes" id="UP000176244">
    <property type="component" value="Unassembled WGS sequence"/>
</dbReference>
<dbReference type="InterPro" id="IPR029044">
    <property type="entry name" value="Nucleotide-diphossugar_trans"/>
</dbReference>
<keyword evidence="2 4" id="KW-0808">Transferase</keyword>